<dbReference type="HOGENOM" id="CLU_171790_0_0_2"/>
<reference evidence="1 2" key="1">
    <citation type="submission" date="2014-07" db="EMBL/GenBank/DDBJ databases">
        <title>Methanogenic archaea and the global carbon cycle.</title>
        <authorList>
            <person name="Henriksen J.R."/>
            <person name="Luke J."/>
            <person name="Reinhart S."/>
            <person name="Benedict M.N."/>
            <person name="Youngblut N.D."/>
            <person name="Metcalf M.E."/>
            <person name="Whitaker R.J."/>
            <person name="Metcalf W.W."/>
        </authorList>
    </citation>
    <scope>NUCLEOTIDE SEQUENCE [LARGE SCALE GENOMIC DNA]</scope>
    <source>
        <strain evidence="1 2">Wiesmoor</strain>
    </source>
</reference>
<sequence>MVMILILMVYSVVEWKLRKRLKETGKTIPDQVKKQTQKSTLKWAFVLIREITEIKVEVDSKVITKIANMDEVKGKIIEATCKGKINLDMWIRRSIMTHDVT</sequence>
<name>A0A0E3LLI0_METBA</name>
<organism evidence="1 2">
    <name type="scientific">Methanosarcina barkeri str. Wiesmoor</name>
    <dbReference type="NCBI Taxonomy" id="1434109"/>
    <lineage>
        <taxon>Archaea</taxon>
        <taxon>Methanobacteriati</taxon>
        <taxon>Methanobacteriota</taxon>
        <taxon>Stenosarchaea group</taxon>
        <taxon>Methanomicrobia</taxon>
        <taxon>Methanosarcinales</taxon>
        <taxon>Methanosarcinaceae</taxon>
        <taxon>Methanosarcina</taxon>
    </lineage>
</organism>
<dbReference type="Proteomes" id="UP000033038">
    <property type="component" value="Chromosome"/>
</dbReference>
<dbReference type="KEGG" id="mbw:MSBRW_2053"/>
<dbReference type="EMBL" id="CP009526">
    <property type="protein sequence ID" value="AKB51306.1"/>
    <property type="molecule type" value="Genomic_DNA"/>
</dbReference>
<dbReference type="AlphaFoldDB" id="A0A0E3LLI0"/>
<gene>
    <name evidence="1" type="ORF">MSBRW_2053</name>
</gene>
<protein>
    <submittedName>
        <fullName evidence="1">Mobile element protein</fullName>
    </submittedName>
</protein>
<evidence type="ECO:0000313" key="2">
    <source>
        <dbReference type="Proteomes" id="UP000033038"/>
    </source>
</evidence>
<proteinExistence type="predicted"/>
<accession>A0A0E3LLI0</accession>
<dbReference type="PATRIC" id="fig|1434109.4.peg.2639"/>
<evidence type="ECO:0000313" key="1">
    <source>
        <dbReference type="EMBL" id="AKB51306.1"/>
    </source>
</evidence>